<dbReference type="PROSITE" id="PS50294">
    <property type="entry name" value="WD_REPEATS_REGION"/>
    <property type="match status" value="5"/>
</dbReference>
<sequence>MRLLKFLLRYFPPGLALEYTQGGDIKTKMIDLFDLSAETDVRALAESIKVTEPLITESVMDQLVETLQKLQAKVCDTNTKRYYKYKTLQTHLLPVTNIAFDKLGKRCLTGSYDRTCKVWDIDSGAELFTLEGHKNVVYAVSFNNPTSRTNCFYRFRDKIVTGSFDKTAKVWCSRTGHCLTTMWGHDAEVVVAKFSPTQCKLATGSIDATSKIFHIETGIENIAMLSHIINARFDSASSRSIGRNVTVCKQYAKTINRHDLDSAGQELGTLRGHTAEVIALHYNDDGNQMISGSFDGTVNIWDTRTFARTSALIGHRAELSNCLYNFDCSLIASSSMDKTAKVWDARMNICLTTLLGHDDEVLDLAFDNNGKRLATASSDTTARVWDISSNFQQLALMKVCFSPNGHQLLTASLDRTTRLWSVDDGSCFQQLKGHTDDVFACAFSYTGDTIITASKDNTCTIWR</sequence>
<organism evidence="5 6">
    <name type="scientific">Cyphomyrmex costatus</name>
    <dbReference type="NCBI Taxonomy" id="456900"/>
    <lineage>
        <taxon>Eukaryota</taxon>
        <taxon>Metazoa</taxon>
        <taxon>Ecdysozoa</taxon>
        <taxon>Arthropoda</taxon>
        <taxon>Hexapoda</taxon>
        <taxon>Insecta</taxon>
        <taxon>Pterygota</taxon>
        <taxon>Neoptera</taxon>
        <taxon>Endopterygota</taxon>
        <taxon>Hymenoptera</taxon>
        <taxon>Apocrita</taxon>
        <taxon>Aculeata</taxon>
        <taxon>Formicoidea</taxon>
        <taxon>Formicidae</taxon>
        <taxon>Myrmicinae</taxon>
        <taxon>Cyphomyrmex</taxon>
    </lineage>
</organism>
<evidence type="ECO:0000256" key="3">
    <source>
        <dbReference type="PROSITE-ProRule" id="PRU00221"/>
    </source>
</evidence>
<evidence type="ECO:0000256" key="1">
    <source>
        <dbReference type="ARBA" id="ARBA00022574"/>
    </source>
</evidence>
<feature type="repeat" description="WD" evidence="3">
    <location>
        <begin position="88"/>
        <end position="129"/>
    </location>
</feature>
<dbReference type="CDD" id="cd00200">
    <property type="entry name" value="WD40"/>
    <property type="match status" value="1"/>
</dbReference>
<dbReference type="Proteomes" id="UP000078542">
    <property type="component" value="Unassembled WGS sequence"/>
</dbReference>
<keyword evidence="2" id="KW-0677">Repeat</keyword>
<dbReference type="AlphaFoldDB" id="A0A151IQA8"/>
<gene>
    <name evidence="5" type="ORF">ALC62_00628</name>
</gene>
<evidence type="ECO:0000256" key="4">
    <source>
        <dbReference type="SAM" id="SignalP"/>
    </source>
</evidence>
<dbReference type="GO" id="GO:0030621">
    <property type="term" value="F:U4 snRNA binding"/>
    <property type="evidence" value="ECO:0007669"/>
    <property type="project" value="TreeGrafter"/>
</dbReference>
<dbReference type="PROSITE" id="PS50082">
    <property type="entry name" value="WD_REPEATS_2"/>
    <property type="match status" value="6"/>
</dbReference>
<dbReference type="InterPro" id="IPR020472">
    <property type="entry name" value="WD40_PAC1"/>
</dbReference>
<dbReference type="Gene3D" id="2.130.10.10">
    <property type="entry name" value="YVTN repeat-like/Quinoprotein amine dehydrogenase"/>
    <property type="match status" value="3"/>
</dbReference>
<dbReference type="InterPro" id="IPR036322">
    <property type="entry name" value="WD40_repeat_dom_sf"/>
</dbReference>
<keyword evidence="4" id="KW-0732">Signal</keyword>
<dbReference type="GO" id="GO:0046540">
    <property type="term" value="C:U4/U6 x U5 tri-snRNP complex"/>
    <property type="evidence" value="ECO:0007669"/>
    <property type="project" value="TreeGrafter"/>
</dbReference>
<dbReference type="InterPro" id="IPR015943">
    <property type="entry name" value="WD40/YVTN_repeat-like_dom_sf"/>
</dbReference>
<protein>
    <submittedName>
        <fullName evidence="5">WD repeat-containing protein 69</fullName>
    </submittedName>
</protein>
<evidence type="ECO:0000313" key="5">
    <source>
        <dbReference type="EMBL" id="KYN08337.1"/>
    </source>
</evidence>
<dbReference type="Pfam" id="PF00400">
    <property type="entry name" value="WD40"/>
    <property type="match status" value="8"/>
</dbReference>
<feature type="repeat" description="WD" evidence="3">
    <location>
        <begin position="312"/>
        <end position="353"/>
    </location>
</feature>
<feature type="signal peptide" evidence="4">
    <location>
        <begin position="1"/>
        <end position="16"/>
    </location>
</feature>
<proteinExistence type="predicted"/>
<dbReference type="InterPro" id="IPR001680">
    <property type="entry name" value="WD40_rpt"/>
</dbReference>
<dbReference type="SMART" id="SM00320">
    <property type="entry name" value="WD40"/>
    <property type="match status" value="8"/>
</dbReference>
<dbReference type="PRINTS" id="PR00320">
    <property type="entry name" value="GPROTEINBRPT"/>
</dbReference>
<name>A0A151IQA8_9HYME</name>
<dbReference type="EMBL" id="KQ976780">
    <property type="protein sequence ID" value="KYN08337.1"/>
    <property type="molecule type" value="Genomic_DNA"/>
</dbReference>
<feature type="chain" id="PRO_5007582266" evidence="4">
    <location>
        <begin position="17"/>
        <end position="463"/>
    </location>
</feature>
<dbReference type="PANTHER" id="PTHR19846">
    <property type="entry name" value="WD40 REPEAT PROTEIN"/>
    <property type="match status" value="1"/>
</dbReference>
<dbReference type="STRING" id="456900.A0A151IQA8"/>
<dbReference type="GO" id="GO:0000398">
    <property type="term" value="P:mRNA splicing, via spliceosome"/>
    <property type="evidence" value="ECO:0007669"/>
    <property type="project" value="TreeGrafter"/>
</dbReference>
<dbReference type="InterPro" id="IPR019775">
    <property type="entry name" value="WD40_repeat_CS"/>
</dbReference>
<feature type="repeat" description="WD" evidence="3">
    <location>
        <begin position="399"/>
        <end position="430"/>
    </location>
</feature>
<keyword evidence="1 3" id="KW-0853">WD repeat</keyword>
<dbReference type="PROSITE" id="PS00678">
    <property type="entry name" value="WD_REPEATS_1"/>
    <property type="match status" value="3"/>
</dbReference>
<keyword evidence="6" id="KW-1185">Reference proteome</keyword>
<evidence type="ECO:0000256" key="2">
    <source>
        <dbReference type="ARBA" id="ARBA00022737"/>
    </source>
</evidence>
<dbReference type="PANTHER" id="PTHR19846:SF0">
    <property type="entry name" value="PRE-MRNA PROCESSING FACTOR 4"/>
    <property type="match status" value="1"/>
</dbReference>
<accession>A0A151IQA8</accession>
<dbReference type="GO" id="GO:0017070">
    <property type="term" value="F:U6 snRNA binding"/>
    <property type="evidence" value="ECO:0007669"/>
    <property type="project" value="TreeGrafter"/>
</dbReference>
<reference evidence="5 6" key="1">
    <citation type="submission" date="2016-03" db="EMBL/GenBank/DDBJ databases">
        <title>Cyphomyrmex costatus WGS genome.</title>
        <authorList>
            <person name="Nygaard S."/>
            <person name="Hu H."/>
            <person name="Boomsma J."/>
            <person name="Zhang G."/>
        </authorList>
    </citation>
    <scope>NUCLEOTIDE SEQUENCE [LARGE SCALE GENOMIC DNA]</scope>
    <source>
        <strain evidence="5">MS0001</strain>
        <tissue evidence="5">Whole body</tissue>
    </source>
</reference>
<feature type="repeat" description="WD" evidence="3">
    <location>
        <begin position="354"/>
        <end position="389"/>
    </location>
</feature>
<evidence type="ECO:0000313" key="6">
    <source>
        <dbReference type="Proteomes" id="UP000078542"/>
    </source>
</evidence>
<dbReference type="SUPFAM" id="SSF50978">
    <property type="entry name" value="WD40 repeat-like"/>
    <property type="match status" value="2"/>
</dbReference>
<feature type="repeat" description="WD" evidence="3">
    <location>
        <begin position="431"/>
        <end position="463"/>
    </location>
</feature>
<feature type="repeat" description="WD" evidence="3">
    <location>
        <begin position="270"/>
        <end position="311"/>
    </location>
</feature>